<feature type="signal peptide" evidence="1">
    <location>
        <begin position="1"/>
        <end position="25"/>
    </location>
</feature>
<gene>
    <name evidence="3" type="ORF">G3N56_11755</name>
</gene>
<keyword evidence="1" id="KW-0732">Signal</keyword>
<comment type="caution">
    <text evidence="3">The sequence shown here is derived from an EMBL/GenBank/DDBJ whole genome shotgun (WGS) entry which is preliminary data.</text>
</comment>
<dbReference type="InterPro" id="IPR016071">
    <property type="entry name" value="Staphylococal_nuclease_OB-fold"/>
</dbReference>
<evidence type="ECO:0000256" key="1">
    <source>
        <dbReference type="SAM" id="SignalP"/>
    </source>
</evidence>
<dbReference type="PROSITE" id="PS50830">
    <property type="entry name" value="TNASE_3"/>
    <property type="match status" value="1"/>
</dbReference>
<protein>
    <recommendedName>
        <fullName evidence="2">TNase-like domain-containing protein</fullName>
    </recommendedName>
</protein>
<dbReference type="EMBL" id="JAAGRQ010000047">
    <property type="protein sequence ID" value="NDY57415.1"/>
    <property type="molecule type" value="Genomic_DNA"/>
</dbReference>
<evidence type="ECO:0000259" key="2">
    <source>
        <dbReference type="PROSITE" id="PS50830"/>
    </source>
</evidence>
<reference evidence="3 4" key="1">
    <citation type="submission" date="2020-02" db="EMBL/GenBank/DDBJ databases">
        <title>Comparative genomics of sulfur disproportionating microorganisms.</title>
        <authorList>
            <person name="Ward L.M."/>
            <person name="Bertran E."/>
            <person name="Johnston D.T."/>
        </authorList>
    </citation>
    <scope>NUCLEOTIDE SEQUENCE [LARGE SCALE GENOMIC DNA]</scope>
    <source>
        <strain evidence="3 4">DSM 3696</strain>
    </source>
</reference>
<dbReference type="InterPro" id="IPR035437">
    <property type="entry name" value="SNase_OB-fold_sf"/>
</dbReference>
<accession>A0A7K3NNQ1</accession>
<dbReference type="Proteomes" id="UP000469724">
    <property type="component" value="Unassembled WGS sequence"/>
</dbReference>
<name>A0A7K3NNQ1_9BACT</name>
<dbReference type="Gene3D" id="2.40.50.90">
    <property type="match status" value="1"/>
</dbReference>
<evidence type="ECO:0000313" key="3">
    <source>
        <dbReference type="EMBL" id="NDY57415.1"/>
    </source>
</evidence>
<dbReference type="RefSeq" id="WP_163302456.1">
    <property type="nucleotide sequence ID" value="NZ_JAAGRQ010000047.1"/>
</dbReference>
<proteinExistence type="predicted"/>
<dbReference type="AlphaFoldDB" id="A0A7K3NNQ1"/>
<dbReference type="SMART" id="SM00318">
    <property type="entry name" value="SNc"/>
    <property type="match status" value="1"/>
</dbReference>
<dbReference type="SUPFAM" id="SSF50199">
    <property type="entry name" value="Staphylococcal nuclease"/>
    <property type="match status" value="1"/>
</dbReference>
<dbReference type="Pfam" id="PF00565">
    <property type="entry name" value="SNase"/>
    <property type="match status" value="1"/>
</dbReference>
<keyword evidence="4" id="KW-1185">Reference proteome</keyword>
<sequence length="170" mass="18313">MKRHPISLFLVLCLLVATAIPPVAAATRAVPVATPQQNEADATAAPLVTPRPGLTDIRAVVAKVRDGDTLTVTIPDWHPAVATIGVRIAGIDTPELRDTRPHIQALAELAREWTRSRCRVGSVVILRDAYLGSLSRLSARVVTEDGVDLGDELVRRGLARPWNGRGDAPW</sequence>
<organism evidence="3 4">
    <name type="scientific">Desulfolutivibrio sulfodismutans</name>
    <dbReference type="NCBI Taxonomy" id="63561"/>
    <lineage>
        <taxon>Bacteria</taxon>
        <taxon>Pseudomonadati</taxon>
        <taxon>Thermodesulfobacteriota</taxon>
        <taxon>Desulfovibrionia</taxon>
        <taxon>Desulfovibrionales</taxon>
        <taxon>Desulfovibrionaceae</taxon>
        <taxon>Desulfolutivibrio</taxon>
    </lineage>
</organism>
<feature type="domain" description="TNase-like" evidence="2">
    <location>
        <begin position="55"/>
        <end position="160"/>
    </location>
</feature>
<feature type="chain" id="PRO_5029823404" description="TNase-like domain-containing protein" evidence="1">
    <location>
        <begin position="26"/>
        <end position="170"/>
    </location>
</feature>
<evidence type="ECO:0000313" key="4">
    <source>
        <dbReference type="Proteomes" id="UP000469724"/>
    </source>
</evidence>